<reference evidence="2 3" key="1">
    <citation type="journal article" date="2023" name="Int. J. Mol. Sci.">
        <title>De Novo Assembly and Annotation of 11 Diverse Shrub Willow (Salix) Genomes Reveals Novel Gene Organization in Sex-Linked Regions.</title>
        <authorList>
            <person name="Hyden B."/>
            <person name="Feng K."/>
            <person name="Yates T.B."/>
            <person name="Jawdy S."/>
            <person name="Cereghino C."/>
            <person name="Smart L.B."/>
            <person name="Muchero W."/>
        </authorList>
    </citation>
    <scope>NUCLEOTIDE SEQUENCE [LARGE SCALE GENOMIC DNA]</scope>
    <source>
        <tissue evidence="2">Shoot tip</tissue>
    </source>
</reference>
<keyword evidence="3" id="KW-1185">Reference proteome</keyword>
<evidence type="ECO:0000313" key="2">
    <source>
        <dbReference type="EMBL" id="KAJ6417924.1"/>
    </source>
</evidence>
<dbReference type="Proteomes" id="UP001162972">
    <property type="component" value="Chromosome 12"/>
</dbReference>
<evidence type="ECO:0000259" key="1">
    <source>
        <dbReference type="Pfam" id="PF20428"/>
    </source>
</evidence>
<dbReference type="EMBL" id="JAPFFJ010000010">
    <property type="protein sequence ID" value="KAJ6417924.1"/>
    <property type="molecule type" value="Genomic_DNA"/>
</dbReference>
<organism evidence="2 3">
    <name type="scientific">Salix udensis</name>
    <dbReference type="NCBI Taxonomy" id="889485"/>
    <lineage>
        <taxon>Eukaryota</taxon>
        <taxon>Viridiplantae</taxon>
        <taxon>Streptophyta</taxon>
        <taxon>Embryophyta</taxon>
        <taxon>Tracheophyta</taxon>
        <taxon>Spermatophyta</taxon>
        <taxon>Magnoliopsida</taxon>
        <taxon>eudicotyledons</taxon>
        <taxon>Gunneridae</taxon>
        <taxon>Pentapetalae</taxon>
        <taxon>rosids</taxon>
        <taxon>fabids</taxon>
        <taxon>Malpighiales</taxon>
        <taxon>Salicaceae</taxon>
        <taxon>Saliceae</taxon>
        <taxon>Salix</taxon>
    </lineage>
</organism>
<dbReference type="Pfam" id="PF20428">
    <property type="entry name" value="Sey1_3HB"/>
    <property type="match status" value="1"/>
</dbReference>
<protein>
    <recommendedName>
        <fullName evidence="1">Sey1/RHD3-like three-helix bundle domain-containing protein</fullName>
    </recommendedName>
</protein>
<accession>A0AAD6K6T3</accession>
<evidence type="ECO:0000313" key="3">
    <source>
        <dbReference type="Proteomes" id="UP001162972"/>
    </source>
</evidence>
<gene>
    <name evidence="2" type="ORF">OIU84_001331</name>
</gene>
<name>A0AAD6K6T3_9ROSI</name>
<comment type="caution">
    <text evidence="2">The sequence shown here is derived from an EMBL/GenBank/DDBJ whole genome shotgun (WGS) entry which is preliminary data.</text>
</comment>
<sequence>MLRHLRSRALQFFQTRFIEEVKRATKAEFKASIDSIIKDTMDKFEKESRDISISKEWDASAARENVFSEIETMTAEAKTKIIKVSNTLTAKLLKGLTLGIGGAGAVAGAVVEAAAKAAAGPRAGEIFDNSDTANDLEGEIADDLADSLDWVDSIIDLVLNIFG</sequence>
<dbReference type="InterPro" id="IPR046758">
    <property type="entry name" value="Sey1/RHD3-like_3HB"/>
</dbReference>
<proteinExistence type="predicted"/>
<feature type="domain" description="Sey1/RHD3-like three-helix bundle" evidence="1">
    <location>
        <begin position="1"/>
        <end position="83"/>
    </location>
</feature>
<dbReference type="AlphaFoldDB" id="A0AAD6K6T3"/>